<dbReference type="EMBL" id="UZAL01030706">
    <property type="protein sequence ID" value="VDP55138.1"/>
    <property type="molecule type" value="Genomic_DNA"/>
</dbReference>
<gene>
    <name evidence="1" type="ORF">SMTD_LOCUS10588</name>
</gene>
<dbReference type="AlphaFoldDB" id="A0A3P8F7G6"/>
<evidence type="ECO:0000313" key="1">
    <source>
        <dbReference type="EMBL" id="VDP55138.1"/>
    </source>
</evidence>
<accession>A0A3P8F7G6</accession>
<proteinExistence type="predicted"/>
<name>A0A3P8F7G6_9TREM</name>
<sequence length="50" mass="5620">MAIKDHRLSILSSFRTSFTFSSSLEHFTSETLVSRAVGSVDLARRDFLTV</sequence>
<keyword evidence="2" id="KW-1185">Reference proteome</keyword>
<organism evidence="1 2">
    <name type="scientific">Schistosoma mattheei</name>
    <dbReference type="NCBI Taxonomy" id="31246"/>
    <lineage>
        <taxon>Eukaryota</taxon>
        <taxon>Metazoa</taxon>
        <taxon>Spiralia</taxon>
        <taxon>Lophotrochozoa</taxon>
        <taxon>Platyhelminthes</taxon>
        <taxon>Trematoda</taxon>
        <taxon>Digenea</taxon>
        <taxon>Strigeidida</taxon>
        <taxon>Schistosomatoidea</taxon>
        <taxon>Schistosomatidae</taxon>
        <taxon>Schistosoma</taxon>
    </lineage>
</organism>
<dbReference type="Proteomes" id="UP000269396">
    <property type="component" value="Unassembled WGS sequence"/>
</dbReference>
<evidence type="ECO:0000313" key="2">
    <source>
        <dbReference type="Proteomes" id="UP000269396"/>
    </source>
</evidence>
<reference evidence="1 2" key="1">
    <citation type="submission" date="2018-11" db="EMBL/GenBank/DDBJ databases">
        <authorList>
            <consortium name="Pathogen Informatics"/>
        </authorList>
    </citation>
    <scope>NUCLEOTIDE SEQUENCE [LARGE SCALE GENOMIC DNA]</scope>
    <source>
        <strain>Denwood</strain>
        <strain evidence="2">Zambia</strain>
    </source>
</reference>
<protein>
    <submittedName>
        <fullName evidence="1">Uncharacterized protein</fullName>
    </submittedName>
</protein>